<comment type="caution">
    <text evidence="1">The sequence shown here is derived from an EMBL/GenBank/DDBJ whole genome shotgun (WGS) entry which is preliminary data.</text>
</comment>
<evidence type="ECO:0000313" key="1">
    <source>
        <dbReference type="EMBL" id="KAL0159384.1"/>
    </source>
</evidence>
<dbReference type="EMBL" id="JAMKFB020000022">
    <property type="protein sequence ID" value="KAL0159384.1"/>
    <property type="molecule type" value="Genomic_DNA"/>
</dbReference>
<name>A0ABD0NCN8_CIRMR</name>
<protein>
    <submittedName>
        <fullName evidence="1">Uncharacterized protein</fullName>
    </submittedName>
</protein>
<sequence>MEKIFTNGHPEVAPPLREGEECWYLPIFGVNHPQKPNQIRVVFDSSAPYSSVSLNDMLLTGIDLSKVAILVAIQQMFHCFLVCDDHRNFLRFLWHKDNDVNKEIIEYRMKVHIFGNRPSPAVAIYGLQRAIREGAQEHGADTVKFVERNFYVDDGLVSIPSEAEATSLLQASLAETNLRLHKFASNSPTVGPLEDCAPVIKELDLSEDTSIM</sequence>
<proteinExistence type="predicted"/>
<reference evidence="1 2" key="1">
    <citation type="submission" date="2024-05" db="EMBL/GenBank/DDBJ databases">
        <title>Genome sequencing and assembly of Indian major carp, Cirrhinus mrigala (Hamilton, 1822).</title>
        <authorList>
            <person name="Mohindra V."/>
            <person name="Chowdhury L.M."/>
            <person name="Lal K."/>
            <person name="Jena J.K."/>
        </authorList>
    </citation>
    <scope>NUCLEOTIDE SEQUENCE [LARGE SCALE GENOMIC DNA]</scope>
    <source>
        <strain evidence="1">CM1030</strain>
        <tissue evidence="1">Blood</tissue>
    </source>
</reference>
<gene>
    <name evidence="1" type="ORF">M9458_043109</name>
</gene>
<keyword evidence="2" id="KW-1185">Reference proteome</keyword>
<evidence type="ECO:0000313" key="2">
    <source>
        <dbReference type="Proteomes" id="UP001529510"/>
    </source>
</evidence>
<dbReference type="PANTHER" id="PTHR47331:SF6">
    <property type="entry name" value="DOUBLECORTIN DOMAIN-CONTAINING PROTEIN"/>
    <property type="match status" value="1"/>
</dbReference>
<dbReference type="AlphaFoldDB" id="A0ABD0NCN8"/>
<dbReference type="InterPro" id="IPR043502">
    <property type="entry name" value="DNA/RNA_pol_sf"/>
</dbReference>
<dbReference type="Proteomes" id="UP001529510">
    <property type="component" value="Unassembled WGS sequence"/>
</dbReference>
<dbReference type="PANTHER" id="PTHR47331">
    <property type="entry name" value="PHD-TYPE DOMAIN-CONTAINING PROTEIN"/>
    <property type="match status" value="1"/>
</dbReference>
<accession>A0ABD0NCN8</accession>
<organism evidence="1 2">
    <name type="scientific">Cirrhinus mrigala</name>
    <name type="common">Mrigala</name>
    <dbReference type="NCBI Taxonomy" id="683832"/>
    <lineage>
        <taxon>Eukaryota</taxon>
        <taxon>Metazoa</taxon>
        <taxon>Chordata</taxon>
        <taxon>Craniata</taxon>
        <taxon>Vertebrata</taxon>
        <taxon>Euteleostomi</taxon>
        <taxon>Actinopterygii</taxon>
        <taxon>Neopterygii</taxon>
        <taxon>Teleostei</taxon>
        <taxon>Ostariophysi</taxon>
        <taxon>Cypriniformes</taxon>
        <taxon>Cyprinidae</taxon>
        <taxon>Labeoninae</taxon>
        <taxon>Labeonini</taxon>
        <taxon>Cirrhinus</taxon>
    </lineage>
</organism>
<feature type="non-terminal residue" evidence="1">
    <location>
        <position position="212"/>
    </location>
</feature>
<dbReference type="SUPFAM" id="SSF56672">
    <property type="entry name" value="DNA/RNA polymerases"/>
    <property type="match status" value="1"/>
</dbReference>